<dbReference type="SMART" id="SM00855">
    <property type="entry name" value="PGAM"/>
    <property type="match status" value="1"/>
</dbReference>
<dbReference type="CDD" id="cd07067">
    <property type="entry name" value="HP_PGM_like"/>
    <property type="match status" value="1"/>
</dbReference>
<dbReference type="WBParaSite" id="maker-uti_cns_0014474-snap-gene-0.3-mRNA-1">
    <property type="protein sequence ID" value="maker-uti_cns_0014474-snap-gene-0.3-mRNA-1"/>
    <property type="gene ID" value="maker-uti_cns_0014474-snap-gene-0.3"/>
</dbReference>
<dbReference type="InterPro" id="IPR029033">
    <property type="entry name" value="His_PPase_superfam"/>
</dbReference>
<proteinExistence type="inferred from homology"/>
<dbReference type="Pfam" id="PF00300">
    <property type="entry name" value="His_Phos_1"/>
    <property type="match status" value="2"/>
</dbReference>
<dbReference type="InterPro" id="IPR051021">
    <property type="entry name" value="Mito_Ser/Thr_phosphatase"/>
</dbReference>
<evidence type="ECO:0000256" key="5">
    <source>
        <dbReference type="ARBA" id="ARBA00040722"/>
    </source>
</evidence>
<dbReference type="PANTHER" id="PTHR20935:SF0">
    <property type="entry name" value="SERINE_THREONINE-PROTEIN PHOSPHATASE PGAM5, MITOCHONDRIAL"/>
    <property type="match status" value="1"/>
</dbReference>
<evidence type="ECO:0000256" key="2">
    <source>
        <dbReference type="ARBA" id="ARBA00013081"/>
    </source>
</evidence>
<dbReference type="SUPFAM" id="SSF53254">
    <property type="entry name" value="Phosphoglycerate mutase-like"/>
    <property type="match status" value="1"/>
</dbReference>
<sequence>NFQSIPSANQAQFPVQMASVLRKCAALFGTAAAFGVYRYCQRRLEDGHSHLSDGLRLLWDWPARWNSNWDDVGTGLGGIGGILSLLRQRGLVGAAAEQSRFSRHLLLVRHAQYEQECLTALGREQASLTGQRLRELNVRFRALRYSTMTRARETAEAILRHLPQGLDVEPCRLLEEGAPVPPEPPAANYQPPPETFTQDGRRIESAFRRFFHRAAPDQQSDSYELLVCHANVIRYFVCRALQLPPEAWLRFSLDHASITWVTIRPSGRVAVRYVGNSGHIPADKCTYL</sequence>
<protein>
    <recommendedName>
        <fullName evidence="4">Serine/threonine-protein phosphatase PGAM5, mitochondrial</fullName>
        <ecNumber evidence="2">3.1.3.16</ecNumber>
    </recommendedName>
    <alternativeName>
        <fullName evidence="5">Serine/threonine-protein phosphatase Pgam5, mitochondrial</fullName>
    </alternativeName>
</protein>
<reference evidence="7 8" key="1">
    <citation type="submission" date="2016-11" db="UniProtKB">
        <authorList>
            <consortium name="WormBaseParasite"/>
        </authorList>
    </citation>
    <scope>IDENTIFICATION</scope>
</reference>
<dbReference type="EC" id="3.1.3.16" evidence="2"/>
<dbReference type="Gene3D" id="3.40.50.1240">
    <property type="entry name" value="Phosphoglycerate mutase-like"/>
    <property type="match status" value="1"/>
</dbReference>
<evidence type="ECO:0000256" key="1">
    <source>
        <dbReference type="ARBA" id="ARBA00006717"/>
    </source>
</evidence>
<evidence type="ECO:0000313" key="8">
    <source>
        <dbReference type="WBParaSite" id="maker-uti_cns_0014474-snap-gene-0.3-mRNA-1"/>
    </source>
</evidence>
<dbReference type="GO" id="GO:0090141">
    <property type="term" value="P:positive regulation of mitochondrial fission"/>
    <property type="evidence" value="ECO:0007669"/>
    <property type="project" value="TreeGrafter"/>
</dbReference>
<evidence type="ECO:0000313" key="7">
    <source>
        <dbReference type="WBParaSite" id="maker-uti_cns_0000108-snap-gene-2.6-mRNA-1"/>
    </source>
</evidence>
<accession>A0A1I8FVG8</accession>
<dbReference type="Proteomes" id="UP000095280">
    <property type="component" value="Unplaced"/>
</dbReference>
<dbReference type="WBParaSite" id="maker-uti_cns_0000108-snap-gene-2.6-mRNA-1">
    <property type="protein sequence ID" value="maker-uti_cns_0000108-snap-gene-2.6-mRNA-1"/>
    <property type="gene ID" value="maker-uti_cns_0000108-snap-gene-2.6"/>
</dbReference>
<dbReference type="GO" id="GO:0004722">
    <property type="term" value="F:protein serine/threonine phosphatase activity"/>
    <property type="evidence" value="ECO:0007669"/>
    <property type="project" value="UniProtKB-EC"/>
</dbReference>
<organism evidence="6 7">
    <name type="scientific">Macrostomum lignano</name>
    <dbReference type="NCBI Taxonomy" id="282301"/>
    <lineage>
        <taxon>Eukaryota</taxon>
        <taxon>Metazoa</taxon>
        <taxon>Spiralia</taxon>
        <taxon>Lophotrochozoa</taxon>
        <taxon>Platyhelminthes</taxon>
        <taxon>Rhabditophora</taxon>
        <taxon>Macrostomorpha</taxon>
        <taxon>Macrostomida</taxon>
        <taxon>Macrostomidae</taxon>
        <taxon>Macrostomum</taxon>
    </lineage>
</organism>
<dbReference type="GO" id="GO:0005739">
    <property type="term" value="C:mitochondrion"/>
    <property type="evidence" value="ECO:0007669"/>
    <property type="project" value="TreeGrafter"/>
</dbReference>
<dbReference type="AlphaFoldDB" id="A0A1I8FVG8"/>
<keyword evidence="6" id="KW-1185">Reference proteome</keyword>
<keyword evidence="3" id="KW-0378">Hydrolase</keyword>
<dbReference type="InterPro" id="IPR013078">
    <property type="entry name" value="His_Pase_superF_clade-1"/>
</dbReference>
<evidence type="ECO:0000256" key="3">
    <source>
        <dbReference type="ARBA" id="ARBA00022801"/>
    </source>
</evidence>
<evidence type="ECO:0000256" key="4">
    <source>
        <dbReference type="ARBA" id="ARBA00039765"/>
    </source>
</evidence>
<name>A0A1I8FVG8_9PLAT</name>
<dbReference type="PANTHER" id="PTHR20935">
    <property type="entry name" value="PHOSPHOGLYCERATE MUTASE-RELATED"/>
    <property type="match status" value="1"/>
</dbReference>
<comment type="similarity">
    <text evidence="1">Belongs to the phosphoglycerate mutase family. BPG-dependent PGAM subfamily.</text>
</comment>
<evidence type="ECO:0000313" key="6">
    <source>
        <dbReference type="Proteomes" id="UP000095280"/>
    </source>
</evidence>